<dbReference type="GO" id="GO:0000145">
    <property type="term" value="C:exocyst"/>
    <property type="evidence" value="ECO:0007669"/>
    <property type="project" value="InterPro"/>
</dbReference>
<evidence type="ECO:0000256" key="2">
    <source>
        <dbReference type="ARBA" id="ARBA00022448"/>
    </source>
</evidence>
<dbReference type="VEuPathDB" id="VectorBase:LLONM1_005306"/>
<dbReference type="InterPro" id="IPR032403">
    <property type="entry name" value="Exo84_C"/>
</dbReference>
<evidence type="ECO:0000259" key="6">
    <source>
        <dbReference type="Pfam" id="PF16528"/>
    </source>
</evidence>
<reference evidence="7" key="1">
    <citation type="submission" date="2020-05" db="UniProtKB">
        <authorList>
            <consortium name="EnsemblMetazoa"/>
        </authorList>
    </citation>
    <scope>IDENTIFICATION</scope>
    <source>
        <strain evidence="7">Jacobina</strain>
    </source>
</reference>
<dbReference type="InterPro" id="IPR042560">
    <property type="entry name" value="Exo84_C_2"/>
</dbReference>
<dbReference type="CDD" id="cd01226">
    <property type="entry name" value="PH_RalBD_exo84"/>
    <property type="match status" value="1"/>
</dbReference>
<feature type="domain" description="Exocyst component Exo84 C-terminal" evidence="6">
    <location>
        <begin position="350"/>
        <end position="548"/>
    </location>
</feature>
<evidence type="ECO:0000256" key="4">
    <source>
        <dbReference type="ARBA" id="ARBA00022927"/>
    </source>
</evidence>
<dbReference type="EMBL" id="AJWK01004821">
    <property type="status" value="NOT_ANNOTATED_CDS"/>
    <property type="molecule type" value="Genomic_DNA"/>
</dbReference>
<proteinExistence type="inferred from homology"/>
<dbReference type="Gene3D" id="2.30.29.30">
    <property type="entry name" value="Pleckstrin-homology domain (PH domain)/Phosphotyrosine-binding domain (PTB)"/>
    <property type="match status" value="1"/>
</dbReference>
<dbReference type="Proteomes" id="UP000092461">
    <property type="component" value="Unassembled WGS sequence"/>
</dbReference>
<dbReference type="GO" id="GO:0006893">
    <property type="term" value="P:Golgi to plasma membrane transport"/>
    <property type="evidence" value="ECO:0007669"/>
    <property type="project" value="TreeGrafter"/>
</dbReference>
<dbReference type="InterPro" id="IPR011993">
    <property type="entry name" value="PH-like_dom_sf"/>
</dbReference>
<dbReference type="SUPFAM" id="SSF74788">
    <property type="entry name" value="Cullin repeat-like"/>
    <property type="match status" value="1"/>
</dbReference>
<evidence type="ECO:0000313" key="7">
    <source>
        <dbReference type="EnsemblMetazoa" id="LLOJ001347-PA"/>
    </source>
</evidence>
<dbReference type="FunFam" id="2.30.29.30:FF:000376">
    <property type="entry name" value="Exocyst complex component 8"/>
    <property type="match status" value="1"/>
</dbReference>
<keyword evidence="2" id="KW-0813">Transport</keyword>
<keyword evidence="4" id="KW-0653">Protein transport</keyword>
<dbReference type="Pfam" id="PF08700">
    <property type="entry name" value="VPS51_Exo84_N"/>
    <property type="match status" value="1"/>
</dbReference>
<sequence length="734" mass="82586">KNFRFSYEVLEEIHQTCRKIIRETQSIITKKFQRGKYFAKHPENPGKMPESSPNTVFDGKTFRADDHVRDLVQECVGGPELLQRKAKIQTYSDQTSTALKKHVYENYMKFIDTAKEISHLESEMYQLSHILIEQRNLLNTLRDSNIVDDPRNVPLDADSAPEEPQTKSLDSRVNEETQNRNTIALIRESLTGYSGVLDNKTFIHEGGLIELDANDYRPICRTYLFLFNDTLIVAKVKHDKKLEFLAEYEAKKLAVINIRDLDGVRNAINIITPDGSRIFQCISPSAKAEWIEKFEVSMKGHQRHRKGPAPLPPMATRQKSVVDTMSLCSDATLSPTAEHATTPLIFAPDWLSSAPEEIQALIAQRHFEDTLSLLQKCEEYLARDSAFHGANEMREKMKNLKASLVSVLLLELSASQSRSLHAALRSARRPLKLLAEMKKSREACGALLGVCTTAIRTAQRQARRNNLGVAEIFFCDLAQVVAEFVGAFGPQAACTASLVVWCHQELQYFASQLIKHYLGKGTDLEAVANCVELVRVPCGRLTEVGLDVGYHMEGLLRPTLEGLLAEAKERLIGATQRLEDNWQPYNLRSKQALRSTMKEFEVFGINLKPLITGDTFINLTQSTVNFCRQFFVTTLSCATLAKYETLKYDAEVLVKELFVAQFNLKADPSTAIDLNFVSRNKLFLVEKVLPAAIALFETTSGRTCELLPELKGLAGKTGQPPKPKPRSIYQTEVL</sequence>
<dbReference type="PANTHER" id="PTHR21426">
    <property type="entry name" value="EXOCYST COMPLEX COMPONENT 8"/>
    <property type="match status" value="1"/>
</dbReference>
<dbReference type="PANTHER" id="PTHR21426:SF12">
    <property type="entry name" value="EXOCYST COMPLEX COMPONENT 8"/>
    <property type="match status" value="1"/>
</dbReference>
<protein>
    <recommendedName>
        <fullName evidence="6">Exocyst component Exo84 C-terminal domain-containing protein</fullName>
    </recommendedName>
</protein>
<dbReference type="InterPro" id="IPR033961">
    <property type="entry name" value="Exo84"/>
</dbReference>
<organism evidence="7 8">
    <name type="scientific">Lutzomyia longipalpis</name>
    <name type="common">Sand fly</name>
    <dbReference type="NCBI Taxonomy" id="7200"/>
    <lineage>
        <taxon>Eukaryota</taxon>
        <taxon>Metazoa</taxon>
        <taxon>Ecdysozoa</taxon>
        <taxon>Arthropoda</taxon>
        <taxon>Hexapoda</taxon>
        <taxon>Insecta</taxon>
        <taxon>Pterygota</taxon>
        <taxon>Neoptera</taxon>
        <taxon>Endopterygota</taxon>
        <taxon>Diptera</taxon>
        <taxon>Nematocera</taxon>
        <taxon>Psychodoidea</taxon>
        <taxon>Psychodidae</taxon>
        <taxon>Lutzomyia</taxon>
        <taxon>Lutzomyia</taxon>
    </lineage>
</organism>
<comment type="similarity">
    <text evidence="1">Belongs to the EXO84 family.</text>
</comment>
<dbReference type="Gene3D" id="1.20.58.1220">
    <property type="entry name" value="Exo84p, C-terminal helical domain"/>
    <property type="match status" value="1"/>
</dbReference>
<feature type="region of interest" description="Disordered" evidence="5">
    <location>
        <begin position="149"/>
        <end position="174"/>
    </location>
</feature>
<feature type="region of interest" description="Disordered" evidence="5">
    <location>
        <begin position="715"/>
        <end position="734"/>
    </location>
</feature>
<dbReference type="SUPFAM" id="SSF50729">
    <property type="entry name" value="PH domain-like"/>
    <property type="match status" value="1"/>
</dbReference>
<keyword evidence="8" id="KW-1185">Reference proteome</keyword>
<keyword evidence="3" id="KW-0268">Exocytosis</keyword>
<dbReference type="InterPro" id="IPR016159">
    <property type="entry name" value="Cullin_repeat-like_dom_sf"/>
</dbReference>
<dbReference type="GO" id="GO:0015031">
    <property type="term" value="P:protein transport"/>
    <property type="evidence" value="ECO:0007669"/>
    <property type="project" value="UniProtKB-KW"/>
</dbReference>
<dbReference type="Pfam" id="PF16528">
    <property type="entry name" value="Exo84_C"/>
    <property type="match status" value="1"/>
</dbReference>
<evidence type="ECO:0000256" key="5">
    <source>
        <dbReference type="SAM" id="MobiDB-lite"/>
    </source>
</evidence>
<dbReference type="AlphaFoldDB" id="A0A1B0CB48"/>
<accession>A0A1B0CB48</accession>
<dbReference type="GO" id="GO:0006887">
    <property type="term" value="P:exocytosis"/>
    <property type="evidence" value="ECO:0007669"/>
    <property type="project" value="UniProtKB-KW"/>
</dbReference>
<evidence type="ECO:0000313" key="8">
    <source>
        <dbReference type="Proteomes" id="UP000092461"/>
    </source>
</evidence>
<dbReference type="EnsemblMetazoa" id="LLOJ001347-RA">
    <property type="protein sequence ID" value="LLOJ001347-PA"/>
    <property type="gene ID" value="LLOJ001347"/>
</dbReference>
<evidence type="ECO:0000256" key="1">
    <source>
        <dbReference type="ARBA" id="ARBA00007210"/>
    </source>
</evidence>
<name>A0A1B0CB48_LUTLO</name>
<dbReference type="VEuPathDB" id="VectorBase:LLOJ001347"/>
<evidence type="ECO:0000256" key="3">
    <source>
        <dbReference type="ARBA" id="ARBA00022483"/>
    </source>
</evidence>